<dbReference type="OrthoDB" id="8481704at2"/>
<sequence>MTDTPNIAGATASLTPTSATGTFARANTKENLAKAGQQFESVFTGMMLKSMRQAKLADPLFDSKALDTFRDMQDQKTVQSMAEHTPLGIGRAMTEFLGRGQPNLNEGGGKPAE</sequence>
<gene>
    <name evidence="2" type="ORF">SAMN05216382_2239</name>
</gene>
<dbReference type="EMBL" id="FNZZ01000004">
    <property type="protein sequence ID" value="SEL59274.1"/>
    <property type="molecule type" value="Genomic_DNA"/>
</dbReference>
<evidence type="ECO:0000313" key="2">
    <source>
        <dbReference type="EMBL" id="SEL59274.1"/>
    </source>
</evidence>
<protein>
    <submittedName>
        <fullName evidence="2">Flagellar protein FlgJ</fullName>
    </submittedName>
</protein>
<evidence type="ECO:0000313" key="3">
    <source>
        <dbReference type="Proteomes" id="UP000199214"/>
    </source>
</evidence>
<accession>A0A1H7RHH9</accession>
<dbReference type="PRINTS" id="PR01002">
    <property type="entry name" value="FLGFLGJ"/>
</dbReference>
<dbReference type="AlphaFoldDB" id="A0A1H7RHH9"/>
<keyword evidence="2" id="KW-0969">Cilium</keyword>
<proteinExistence type="predicted"/>
<dbReference type="Pfam" id="PF10135">
    <property type="entry name" value="Rod-binding"/>
    <property type="match status" value="1"/>
</dbReference>
<keyword evidence="3" id="KW-1185">Reference proteome</keyword>
<organism evidence="2 3">
    <name type="scientific">Sphingomonas palmae</name>
    <dbReference type="NCBI Taxonomy" id="1855283"/>
    <lineage>
        <taxon>Bacteria</taxon>
        <taxon>Pseudomonadati</taxon>
        <taxon>Pseudomonadota</taxon>
        <taxon>Alphaproteobacteria</taxon>
        <taxon>Sphingomonadales</taxon>
        <taxon>Sphingomonadaceae</taxon>
        <taxon>Sphingomonas</taxon>
    </lineage>
</organism>
<dbReference type="InterPro" id="IPR019301">
    <property type="entry name" value="Flagellar_prot_FlgJ_N"/>
</dbReference>
<keyword evidence="2" id="KW-0282">Flagellum</keyword>
<evidence type="ECO:0000259" key="1">
    <source>
        <dbReference type="Pfam" id="PF10135"/>
    </source>
</evidence>
<reference evidence="3" key="1">
    <citation type="submission" date="2016-10" db="EMBL/GenBank/DDBJ databases">
        <authorList>
            <person name="Varghese N."/>
            <person name="Submissions S."/>
        </authorList>
    </citation>
    <scope>NUCLEOTIDE SEQUENCE [LARGE SCALE GENOMIC DNA]</scope>
    <source>
        <strain evidence="3">JS21-1</strain>
    </source>
</reference>
<dbReference type="RefSeq" id="WP_093006310.1">
    <property type="nucleotide sequence ID" value="NZ_FNZZ01000004.1"/>
</dbReference>
<feature type="domain" description="Flagellar protein FlgJ N-terminal" evidence="1">
    <location>
        <begin position="49"/>
        <end position="94"/>
    </location>
</feature>
<keyword evidence="2" id="KW-0966">Cell projection</keyword>
<name>A0A1H7RHH9_9SPHN</name>
<dbReference type="STRING" id="1855283.SAMN05216382_2239"/>
<dbReference type="Proteomes" id="UP000199214">
    <property type="component" value="Unassembled WGS sequence"/>
</dbReference>